<gene>
    <name evidence="2" type="ORF">COCMIDRAFT_39814</name>
</gene>
<sequence length="161" mass="17775">MPMVAMFILFDFVVENPLHAETRGNLSYFNIVAAHYARLDLLVQGTIHDARSLTGDPANTASNTSSVNGPSVHREPLDDSSLEVEHPDFMSQFDFQQLSATRANNMMNEMDECGISLAGTSYLDFPGTSSLLYMSMPAPDYGIARFFRDSLGWIPDGNLES</sequence>
<dbReference type="Proteomes" id="UP000054032">
    <property type="component" value="Unassembled WGS sequence"/>
</dbReference>
<dbReference type="RefSeq" id="XP_007691384.1">
    <property type="nucleotide sequence ID" value="XM_007693194.1"/>
</dbReference>
<evidence type="ECO:0000313" key="2">
    <source>
        <dbReference type="EMBL" id="EUC42106.1"/>
    </source>
</evidence>
<evidence type="ECO:0000313" key="3">
    <source>
        <dbReference type="Proteomes" id="UP000054032"/>
    </source>
</evidence>
<evidence type="ECO:0000256" key="1">
    <source>
        <dbReference type="SAM" id="MobiDB-lite"/>
    </source>
</evidence>
<feature type="compositionally biased region" description="Basic and acidic residues" evidence="1">
    <location>
        <begin position="72"/>
        <end position="81"/>
    </location>
</feature>
<dbReference type="EMBL" id="KI964073">
    <property type="protein sequence ID" value="EUC42106.1"/>
    <property type="molecule type" value="Genomic_DNA"/>
</dbReference>
<feature type="compositionally biased region" description="Polar residues" evidence="1">
    <location>
        <begin position="57"/>
        <end position="69"/>
    </location>
</feature>
<feature type="region of interest" description="Disordered" evidence="1">
    <location>
        <begin position="54"/>
        <end position="81"/>
    </location>
</feature>
<dbReference type="STRING" id="930090.W6ZF20"/>
<dbReference type="KEGG" id="bor:COCMIDRAFT_39814"/>
<dbReference type="AlphaFoldDB" id="W6ZF20"/>
<reference evidence="2 3" key="1">
    <citation type="journal article" date="2013" name="PLoS Genet.">
        <title>Comparative genome structure, secondary metabolite, and effector coding capacity across Cochliobolus pathogens.</title>
        <authorList>
            <person name="Condon B.J."/>
            <person name="Leng Y."/>
            <person name="Wu D."/>
            <person name="Bushley K.E."/>
            <person name="Ohm R.A."/>
            <person name="Otillar R."/>
            <person name="Martin J."/>
            <person name="Schackwitz W."/>
            <person name="Grimwood J."/>
            <person name="MohdZainudin N."/>
            <person name="Xue C."/>
            <person name="Wang R."/>
            <person name="Manning V.A."/>
            <person name="Dhillon B."/>
            <person name="Tu Z.J."/>
            <person name="Steffenson B.J."/>
            <person name="Salamov A."/>
            <person name="Sun H."/>
            <person name="Lowry S."/>
            <person name="LaButti K."/>
            <person name="Han J."/>
            <person name="Copeland A."/>
            <person name="Lindquist E."/>
            <person name="Barry K."/>
            <person name="Schmutz J."/>
            <person name="Baker S.E."/>
            <person name="Ciuffetti L.M."/>
            <person name="Grigoriev I.V."/>
            <person name="Zhong S."/>
            <person name="Turgeon B.G."/>
        </authorList>
    </citation>
    <scope>NUCLEOTIDE SEQUENCE [LARGE SCALE GENOMIC DNA]</scope>
    <source>
        <strain evidence="2 3">ATCC 44560</strain>
    </source>
</reference>
<accession>W6ZF20</accession>
<name>W6ZF20_COCMI</name>
<dbReference type="GeneID" id="19123758"/>
<organism evidence="2 3">
    <name type="scientific">Bipolaris oryzae ATCC 44560</name>
    <dbReference type="NCBI Taxonomy" id="930090"/>
    <lineage>
        <taxon>Eukaryota</taxon>
        <taxon>Fungi</taxon>
        <taxon>Dikarya</taxon>
        <taxon>Ascomycota</taxon>
        <taxon>Pezizomycotina</taxon>
        <taxon>Dothideomycetes</taxon>
        <taxon>Pleosporomycetidae</taxon>
        <taxon>Pleosporales</taxon>
        <taxon>Pleosporineae</taxon>
        <taxon>Pleosporaceae</taxon>
        <taxon>Bipolaris</taxon>
    </lineage>
</organism>
<dbReference type="OrthoDB" id="39175at2759"/>
<proteinExistence type="predicted"/>
<dbReference type="HOGENOM" id="CLU_115922_0_0_1"/>
<protein>
    <submittedName>
        <fullName evidence="2">Uncharacterized protein</fullName>
    </submittedName>
</protein>
<keyword evidence="3" id="KW-1185">Reference proteome</keyword>